<protein>
    <submittedName>
        <fullName evidence="1">Uncharacterized protein</fullName>
    </submittedName>
</protein>
<dbReference type="EMBL" id="BMAW01109482">
    <property type="protein sequence ID" value="GFT38612.1"/>
    <property type="molecule type" value="Genomic_DNA"/>
</dbReference>
<dbReference type="Proteomes" id="UP000887013">
    <property type="component" value="Unassembled WGS sequence"/>
</dbReference>
<evidence type="ECO:0000313" key="2">
    <source>
        <dbReference type="Proteomes" id="UP000887013"/>
    </source>
</evidence>
<evidence type="ECO:0000313" key="1">
    <source>
        <dbReference type="EMBL" id="GFT38612.1"/>
    </source>
</evidence>
<keyword evidence="2" id="KW-1185">Reference proteome</keyword>
<dbReference type="AlphaFoldDB" id="A0A8X6NWT5"/>
<comment type="caution">
    <text evidence="1">The sequence shown here is derived from an EMBL/GenBank/DDBJ whole genome shotgun (WGS) entry which is preliminary data.</text>
</comment>
<proteinExistence type="predicted"/>
<name>A0A8X6NWT5_NEPPI</name>
<organism evidence="1 2">
    <name type="scientific">Nephila pilipes</name>
    <name type="common">Giant wood spider</name>
    <name type="synonym">Nephila maculata</name>
    <dbReference type="NCBI Taxonomy" id="299642"/>
    <lineage>
        <taxon>Eukaryota</taxon>
        <taxon>Metazoa</taxon>
        <taxon>Ecdysozoa</taxon>
        <taxon>Arthropoda</taxon>
        <taxon>Chelicerata</taxon>
        <taxon>Arachnida</taxon>
        <taxon>Araneae</taxon>
        <taxon>Araneomorphae</taxon>
        <taxon>Entelegynae</taxon>
        <taxon>Araneoidea</taxon>
        <taxon>Nephilidae</taxon>
        <taxon>Nephila</taxon>
    </lineage>
</organism>
<gene>
    <name evidence="1" type="ORF">NPIL_43701</name>
</gene>
<sequence>MDRAFSSSFPQGIRFRKESLHIIRRCGLRARVLQEITGTKLVPCGNVILSSELLCSELEANAHRRGMNPDFFLIQER</sequence>
<accession>A0A8X6NWT5</accession>
<reference evidence="1" key="1">
    <citation type="submission" date="2020-08" db="EMBL/GenBank/DDBJ databases">
        <title>Multicomponent nature underlies the extraordinary mechanical properties of spider dragline silk.</title>
        <authorList>
            <person name="Kono N."/>
            <person name="Nakamura H."/>
            <person name="Mori M."/>
            <person name="Yoshida Y."/>
            <person name="Ohtoshi R."/>
            <person name="Malay A.D."/>
            <person name="Moran D.A.P."/>
            <person name="Tomita M."/>
            <person name="Numata K."/>
            <person name="Arakawa K."/>
        </authorList>
    </citation>
    <scope>NUCLEOTIDE SEQUENCE</scope>
</reference>